<evidence type="ECO:0000256" key="9">
    <source>
        <dbReference type="ARBA" id="ARBA00023136"/>
    </source>
</evidence>
<dbReference type="GO" id="GO:0003009">
    <property type="term" value="P:skeletal muscle contraction"/>
    <property type="evidence" value="ECO:0007669"/>
    <property type="project" value="TreeGrafter"/>
</dbReference>
<keyword evidence="4" id="KW-0963">Cytoplasm</keyword>
<dbReference type="Gene3D" id="3.30.60.20">
    <property type="match status" value="1"/>
</dbReference>
<proteinExistence type="predicted"/>
<feature type="region of interest" description="Disordered" evidence="10">
    <location>
        <begin position="463"/>
        <end position="487"/>
    </location>
</feature>
<evidence type="ECO:0000256" key="8">
    <source>
        <dbReference type="ARBA" id="ARBA00022833"/>
    </source>
</evidence>
<keyword evidence="8" id="KW-0862">Zinc</keyword>
<dbReference type="InterPro" id="IPR046349">
    <property type="entry name" value="C1-like_sf"/>
</dbReference>
<dbReference type="Proteomes" id="UP001431783">
    <property type="component" value="Unassembled WGS sequence"/>
</dbReference>
<evidence type="ECO:0000256" key="10">
    <source>
        <dbReference type="SAM" id="MobiDB-lite"/>
    </source>
</evidence>
<feature type="region of interest" description="Disordered" evidence="10">
    <location>
        <begin position="413"/>
        <end position="439"/>
    </location>
</feature>
<evidence type="ECO:0000313" key="13">
    <source>
        <dbReference type="Proteomes" id="UP001431783"/>
    </source>
</evidence>
<dbReference type="PROSITE" id="PS00479">
    <property type="entry name" value="ZF_DAG_PE_1"/>
    <property type="match status" value="1"/>
</dbReference>
<evidence type="ECO:0000259" key="11">
    <source>
        <dbReference type="PROSITE" id="PS50081"/>
    </source>
</evidence>
<dbReference type="SUPFAM" id="SSF57889">
    <property type="entry name" value="Cysteine-rich domain"/>
    <property type="match status" value="1"/>
</dbReference>
<evidence type="ECO:0000313" key="12">
    <source>
        <dbReference type="EMBL" id="KAK9871720.1"/>
    </source>
</evidence>
<gene>
    <name evidence="12" type="ORF">WA026_014173</name>
</gene>
<accession>A0AAW1TN17</accession>
<keyword evidence="6" id="KW-0677">Repeat</keyword>
<feature type="region of interest" description="Disordered" evidence="10">
    <location>
        <begin position="75"/>
        <end position="110"/>
    </location>
</feature>
<dbReference type="PROSITE" id="PS50081">
    <property type="entry name" value="ZF_DAG_PE_2"/>
    <property type="match status" value="1"/>
</dbReference>
<protein>
    <recommendedName>
        <fullName evidence="11">Phorbol-ester/DAG-type domain-containing protein</fullName>
    </recommendedName>
</protein>
<name>A0AAW1TN17_9CUCU</name>
<dbReference type="EMBL" id="JARQZJ010000007">
    <property type="protein sequence ID" value="KAK9871720.1"/>
    <property type="molecule type" value="Genomic_DNA"/>
</dbReference>
<evidence type="ECO:0000256" key="1">
    <source>
        <dbReference type="ARBA" id="ARBA00004413"/>
    </source>
</evidence>
<dbReference type="InterPro" id="IPR002219">
    <property type="entry name" value="PKC_DAG/PE"/>
</dbReference>
<dbReference type="FunFam" id="3.30.60.20:FF:000056">
    <property type="entry name" value="Uncharacterized protein, isoform C"/>
    <property type="match status" value="1"/>
</dbReference>
<dbReference type="SMART" id="SM00109">
    <property type="entry name" value="C1"/>
    <property type="match status" value="1"/>
</dbReference>
<evidence type="ECO:0000256" key="5">
    <source>
        <dbReference type="ARBA" id="ARBA00022723"/>
    </source>
</evidence>
<keyword evidence="7" id="KW-0863">Zinc-finger</keyword>
<dbReference type="GO" id="GO:0005886">
    <property type="term" value="C:plasma membrane"/>
    <property type="evidence" value="ECO:0007669"/>
    <property type="project" value="UniProtKB-SubCell"/>
</dbReference>
<evidence type="ECO:0000256" key="2">
    <source>
        <dbReference type="ARBA" id="ARBA00004496"/>
    </source>
</evidence>
<reference evidence="12 13" key="1">
    <citation type="submission" date="2023-03" db="EMBL/GenBank/DDBJ databases">
        <title>Genome insight into feeding habits of ladybird beetles.</title>
        <authorList>
            <person name="Li H.-S."/>
            <person name="Huang Y.-H."/>
            <person name="Pang H."/>
        </authorList>
    </citation>
    <scope>NUCLEOTIDE SEQUENCE [LARGE SCALE GENOMIC DNA]</scope>
    <source>
        <strain evidence="12">SYSU_2023b</strain>
        <tissue evidence="12">Whole body</tissue>
    </source>
</reference>
<evidence type="ECO:0000256" key="7">
    <source>
        <dbReference type="ARBA" id="ARBA00022771"/>
    </source>
</evidence>
<dbReference type="GO" id="GO:0008270">
    <property type="term" value="F:zinc ion binding"/>
    <property type="evidence" value="ECO:0007669"/>
    <property type="project" value="UniProtKB-KW"/>
</dbReference>
<dbReference type="AlphaFoldDB" id="A0AAW1TN17"/>
<comment type="caution">
    <text evidence="12">The sequence shown here is derived from an EMBL/GenBank/DDBJ whole genome shotgun (WGS) entry which is preliminary data.</text>
</comment>
<dbReference type="CDD" id="cd20817">
    <property type="entry name" value="C1_Stac"/>
    <property type="match status" value="1"/>
</dbReference>
<feature type="domain" description="Phorbol-ester/DAG-type" evidence="11">
    <location>
        <begin position="267"/>
        <end position="316"/>
    </location>
</feature>
<dbReference type="GO" id="GO:0005737">
    <property type="term" value="C:cytoplasm"/>
    <property type="evidence" value="ECO:0007669"/>
    <property type="project" value="UniProtKB-SubCell"/>
</dbReference>
<dbReference type="Pfam" id="PF00130">
    <property type="entry name" value="C1_1"/>
    <property type="match status" value="1"/>
</dbReference>
<comment type="subcellular location">
    <subcellularLocation>
        <location evidence="1">Cell membrane</location>
        <topology evidence="1">Peripheral membrane protein</topology>
        <orientation evidence="1">Cytoplasmic side</orientation>
    </subcellularLocation>
    <subcellularLocation>
        <location evidence="2">Cytoplasm</location>
    </subcellularLocation>
</comment>
<keyword evidence="9" id="KW-0472">Membrane</keyword>
<keyword evidence="3" id="KW-1003">Cell membrane</keyword>
<evidence type="ECO:0000256" key="4">
    <source>
        <dbReference type="ARBA" id="ARBA00022490"/>
    </source>
</evidence>
<sequence>MLEAYGKETLPTLLQELEEIYSDICSTITESILQGAEVVSSRAMEQHKRYDSLIIQCKAVSAPADLAQLARSLPTPHGRGLVKKRPFAPPQPPQNAEPSNGECFDGSNDNTPQLKDELVIDRLSALQLKPSHDALSKEAMDLEVKMRQIKDSLDTLLRMQQKSVEASLYNKSNELQEDISMKRFDFRVAQMHLCAINAQKELFSNKLEGDLVRNSATSDRKLSTVSQGSMKTKWLKAFKSLKTPPPESEKKNGAAATRELLKGDPDAHHFQENTYKKITPCDVCQQILRGHTRQGLKCRICKMNIHADCQDKAAKCQTKAKLLRRQKSTSEIETRVPEPNFEEERTREMYGAMTTINRRLSMRNSNTNSFLSINKTTQLQIDRRHTHTQLGTTDSSSMRRRLFAGMKSLTGFGSRSRYGSPGHRSISLPEKGSSQDAPCTRPFGQPLCLSSRIGNGNGLMYLSEPSTPTSPDGKIYLSRKKHSKMKL</sequence>
<dbReference type="PANTHER" id="PTHR15135">
    <property type="entry name" value="STAC"/>
    <property type="match status" value="1"/>
</dbReference>
<keyword evidence="13" id="KW-1185">Reference proteome</keyword>
<evidence type="ECO:0000256" key="3">
    <source>
        <dbReference type="ARBA" id="ARBA00022475"/>
    </source>
</evidence>
<dbReference type="InterPro" id="IPR039688">
    <property type="entry name" value="STAC1/2/3"/>
</dbReference>
<feature type="compositionally biased region" description="Basic residues" evidence="10">
    <location>
        <begin position="477"/>
        <end position="487"/>
    </location>
</feature>
<evidence type="ECO:0000256" key="6">
    <source>
        <dbReference type="ARBA" id="ARBA00022737"/>
    </source>
</evidence>
<dbReference type="PANTHER" id="PTHR15135:SF7">
    <property type="entry name" value="STAC-LIKE, ISOFORM J"/>
    <property type="match status" value="1"/>
</dbReference>
<organism evidence="12 13">
    <name type="scientific">Henosepilachna vigintioctopunctata</name>
    <dbReference type="NCBI Taxonomy" id="420089"/>
    <lineage>
        <taxon>Eukaryota</taxon>
        <taxon>Metazoa</taxon>
        <taxon>Ecdysozoa</taxon>
        <taxon>Arthropoda</taxon>
        <taxon>Hexapoda</taxon>
        <taxon>Insecta</taxon>
        <taxon>Pterygota</taxon>
        <taxon>Neoptera</taxon>
        <taxon>Endopterygota</taxon>
        <taxon>Coleoptera</taxon>
        <taxon>Polyphaga</taxon>
        <taxon>Cucujiformia</taxon>
        <taxon>Coccinelloidea</taxon>
        <taxon>Coccinellidae</taxon>
        <taxon>Epilachninae</taxon>
        <taxon>Epilachnini</taxon>
        <taxon>Henosepilachna</taxon>
    </lineage>
</organism>
<keyword evidence="5" id="KW-0479">Metal-binding</keyword>
<dbReference type="GO" id="GO:1903078">
    <property type="term" value="P:positive regulation of protein localization to plasma membrane"/>
    <property type="evidence" value="ECO:0007669"/>
    <property type="project" value="TreeGrafter"/>
</dbReference>